<protein>
    <submittedName>
        <fullName evidence="1">Uncharacterized protein</fullName>
    </submittedName>
</protein>
<proteinExistence type="predicted"/>
<evidence type="ECO:0000313" key="1">
    <source>
        <dbReference type="EMBL" id="KAH3754777.1"/>
    </source>
</evidence>
<evidence type="ECO:0000313" key="2">
    <source>
        <dbReference type="Proteomes" id="UP000828390"/>
    </source>
</evidence>
<reference evidence="1" key="2">
    <citation type="submission" date="2020-11" db="EMBL/GenBank/DDBJ databases">
        <authorList>
            <person name="McCartney M.A."/>
            <person name="Auch B."/>
            <person name="Kono T."/>
            <person name="Mallez S."/>
            <person name="Becker A."/>
            <person name="Gohl D.M."/>
            <person name="Silverstein K.A.T."/>
            <person name="Koren S."/>
            <person name="Bechman K.B."/>
            <person name="Herman A."/>
            <person name="Abrahante J.E."/>
            <person name="Garbe J."/>
        </authorList>
    </citation>
    <scope>NUCLEOTIDE SEQUENCE</scope>
    <source>
        <strain evidence="1">Duluth1</strain>
        <tissue evidence="1">Whole animal</tissue>
    </source>
</reference>
<dbReference type="EMBL" id="JAIWYP010000010">
    <property type="protein sequence ID" value="KAH3754777.1"/>
    <property type="molecule type" value="Genomic_DNA"/>
</dbReference>
<accession>A0A9D4DVJ5</accession>
<dbReference type="AlphaFoldDB" id="A0A9D4DVJ5"/>
<organism evidence="1 2">
    <name type="scientific">Dreissena polymorpha</name>
    <name type="common">Zebra mussel</name>
    <name type="synonym">Mytilus polymorpha</name>
    <dbReference type="NCBI Taxonomy" id="45954"/>
    <lineage>
        <taxon>Eukaryota</taxon>
        <taxon>Metazoa</taxon>
        <taxon>Spiralia</taxon>
        <taxon>Lophotrochozoa</taxon>
        <taxon>Mollusca</taxon>
        <taxon>Bivalvia</taxon>
        <taxon>Autobranchia</taxon>
        <taxon>Heteroconchia</taxon>
        <taxon>Euheterodonta</taxon>
        <taxon>Imparidentia</taxon>
        <taxon>Neoheterodontei</taxon>
        <taxon>Myida</taxon>
        <taxon>Dreissenoidea</taxon>
        <taxon>Dreissenidae</taxon>
        <taxon>Dreissena</taxon>
    </lineage>
</organism>
<name>A0A9D4DVJ5_DREPO</name>
<reference evidence="1" key="1">
    <citation type="journal article" date="2019" name="bioRxiv">
        <title>The Genome of the Zebra Mussel, Dreissena polymorpha: A Resource for Invasive Species Research.</title>
        <authorList>
            <person name="McCartney M.A."/>
            <person name="Auch B."/>
            <person name="Kono T."/>
            <person name="Mallez S."/>
            <person name="Zhang Y."/>
            <person name="Obille A."/>
            <person name="Becker A."/>
            <person name="Abrahante J.E."/>
            <person name="Garbe J."/>
            <person name="Badalamenti J.P."/>
            <person name="Herman A."/>
            <person name="Mangelson H."/>
            <person name="Liachko I."/>
            <person name="Sullivan S."/>
            <person name="Sone E.D."/>
            <person name="Koren S."/>
            <person name="Silverstein K.A.T."/>
            <person name="Beckman K.B."/>
            <person name="Gohl D.M."/>
        </authorList>
    </citation>
    <scope>NUCLEOTIDE SEQUENCE</scope>
    <source>
        <strain evidence="1">Duluth1</strain>
        <tissue evidence="1">Whole animal</tissue>
    </source>
</reference>
<keyword evidence="2" id="KW-1185">Reference proteome</keyword>
<dbReference type="Proteomes" id="UP000828390">
    <property type="component" value="Unassembled WGS sequence"/>
</dbReference>
<sequence>MFLVFQLLERVEQLMVVVAQTLTGDVQVPEALRRHTPEKQAVGREIADVSRMGTALLERLALPVIAIDR</sequence>
<gene>
    <name evidence="1" type="ORF">DPMN_189458</name>
</gene>
<comment type="caution">
    <text evidence="1">The sequence shown here is derived from an EMBL/GenBank/DDBJ whole genome shotgun (WGS) entry which is preliminary data.</text>
</comment>